<proteinExistence type="predicted"/>
<accession>A0AAD6T952</accession>
<evidence type="ECO:0000256" key="1">
    <source>
        <dbReference type="SAM" id="Phobius"/>
    </source>
</evidence>
<dbReference type="Proteomes" id="UP001218188">
    <property type="component" value="Unassembled WGS sequence"/>
</dbReference>
<keyword evidence="1" id="KW-0472">Membrane</keyword>
<dbReference type="EMBL" id="JARJCM010000017">
    <property type="protein sequence ID" value="KAJ7041445.1"/>
    <property type="molecule type" value="Genomic_DNA"/>
</dbReference>
<sequence>MLFMYFQTQMSLLRDWNPSMVWNTAVTVFAACTFNFGPHALTLPHLDFGRFNPDRGGHLILWDLKLVIRFPPGSTILIPSAIIRHSNVPIAADEFRCSFVQYTAGGLFRFIRNGFKTDDAFELTATREEKSERAEEAKTRWAKGVAMYSTLDSLKRS</sequence>
<name>A0AAD6T952_9AGAR</name>
<organism evidence="2 3">
    <name type="scientific">Mycena alexandri</name>
    <dbReference type="NCBI Taxonomy" id="1745969"/>
    <lineage>
        <taxon>Eukaryota</taxon>
        <taxon>Fungi</taxon>
        <taxon>Dikarya</taxon>
        <taxon>Basidiomycota</taxon>
        <taxon>Agaricomycotina</taxon>
        <taxon>Agaricomycetes</taxon>
        <taxon>Agaricomycetidae</taxon>
        <taxon>Agaricales</taxon>
        <taxon>Marasmiineae</taxon>
        <taxon>Mycenaceae</taxon>
        <taxon>Mycena</taxon>
    </lineage>
</organism>
<feature type="transmembrane region" description="Helical" evidence="1">
    <location>
        <begin position="20"/>
        <end position="41"/>
    </location>
</feature>
<dbReference type="AlphaFoldDB" id="A0AAD6T952"/>
<keyword evidence="1" id="KW-0812">Transmembrane</keyword>
<evidence type="ECO:0000313" key="3">
    <source>
        <dbReference type="Proteomes" id="UP001218188"/>
    </source>
</evidence>
<dbReference type="Gene3D" id="3.60.130.30">
    <property type="match status" value="1"/>
</dbReference>
<evidence type="ECO:0000313" key="2">
    <source>
        <dbReference type="EMBL" id="KAJ7041445.1"/>
    </source>
</evidence>
<gene>
    <name evidence="2" type="ORF">C8F04DRAFT_1208408</name>
</gene>
<reference evidence="2" key="1">
    <citation type="submission" date="2023-03" db="EMBL/GenBank/DDBJ databases">
        <title>Massive genome expansion in bonnet fungi (Mycena s.s.) driven by repeated elements and novel gene families across ecological guilds.</title>
        <authorList>
            <consortium name="Lawrence Berkeley National Laboratory"/>
            <person name="Harder C.B."/>
            <person name="Miyauchi S."/>
            <person name="Viragh M."/>
            <person name="Kuo A."/>
            <person name="Thoen E."/>
            <person name="Andreopoulos B."/>
            <person name="Lu D."/>
            <person name="Skrede I."/>
            <person name="Drula E."/>
            <person name="Henrissat B."/>
            <person name="Morin E."/>
            <person name="Kohler A."/>
            <person name="Barry K."/>
            <person name="LaButti K."/>
            <person name="Morin E."/>
            <person name="Salamov A."/>
            <person name="Lipzen A."/>
            <person name="Mereny Z."/>
            <person name="Hegedus B."/>
            <person name="Baldrian P."/>
            <person name="Stursova M."/>
            <person name="Weitz H."/>
            <person name="Taylor A."/>
            <person name="Grigoriev I.V."/>
            <person name="Nagy L.G."/>
            <person name="Martin F."/>
            <person name="Kauserud H."/>
        </authorList>
    </citation>
    <scope>NUCLEOTIDE SEQUENCE</scope>
    <source>
        <strain evidence="2">CBHHK200</strain>
    </source>
</reference>
<protein>
    <submittedName>
        <fullName evidence="2">Uncharacterized protein</fullName>
    </submittedName>
</protein>
<keyword evidence="1" id="KW-1133">Transmembrane helix</keyword>
<comment type="caution">
    <text evidence="2">The sequence shown here is derived from an EMBL/GenBank/DDBJ whole genome shotgun (WGS) entry which is preliminary data.</text>
</comment>
<keyword evidence="3" id="KW-1185">Reference proteome</keyword>